<dbReference type="GO" id="GO:0005975">
    <property type="term" value="P:carbohydrate metabolic process"/>
    <property type="evidence" value="ECO:0007669"/>
    <property type="project" value="InterPro"/>
</dbReference>
<dbReference type="EMBL" id="KF117010">
    <property type="protein sequence ID" value="AIA84260.1"/>
    <property type="molecule type" value="Genomic_DNA"/>
</dbReference>
<accession>A0A060BTV8</accession>
<dbReference type="AlphaFoldDB" id="A0A060BTV8"/>
<reference evidence="2" key="1">
    <citation type="journal article" date="2013" name="Environ. Microbiol.">
        <title>Seasonally variable intestinal metagenomes of the red palm weevil (Rhynchophorus ferrugineus).</title>
        <authorList>
            <person name="Jia S."/>
            <person name="Zhang X."/>
            <person name="Zhang G."/>
            <person name="Yin A."/>
            <person name="Zhang S."/>
            <person name="Li F."/>
            <person name="Wang L."/>
            <person name="Zhao D."/>
            <person name="Yun Q."/>
            <person name="Tala"/>
            <person name="Wang J."/>
            <person name="Sun G."/>
            <person name="Baabdullah M."/>
            <person name="Yu X."/>
            <person name="Hu S."/>
            <person name="Al-Mssallem I.S."/>
            <person name="Yu J."/>
        </authorList>
    </citation>
    <scope>NUCLEOTIDE SEQUENCE</scope>
</reference>
<name>A0A060BTV8_9BACT</name>
<keyword evidence="1" id="KW-0378">Hydrolase</keyword>
<dbReference type="InterPro" id="IPR036881">
    <property type="entry name" value="Glyco_hydro_3_C_sf"/>
</dbReference>
<organism evidence="2">
    <name type="scientific">uncultured Prevotella sp</name>
    <dbReference type="NCBI Taxonomy" id="159272"/>
    <lineage>
        <taxon>Bacteria</taxon>
        <taxon>Pseudomonadati</taxon>
        <taxon>Bacteroidota</taxon>
        <taxon>Bacteroidia</taxon>
        <taxon>Bacteroidales</taxon>
        <taxon>Prevotellaceae</taxon>
        <taxon>Prevotella</taxon>
        <taxon>environmental samples</taxon>
    </lineage>
</organism>
<evidence type="ECO:0000256" key="1">
    <source>
        <dbReference type="ARBA" id="ARBA00022801"/>
    </source>
</evidence>
<sequence length="50" mass="5849">MYVGYRYYSTFSKPVAYEFGYGLSYTTFDINKIKLATKDFSKLLKLTVES</sequence>
<protein>
    <submittedName>
        <fullName evidence="2">CAZy families GH3 protein</fullName>
    </submittedName>
</protein>
<dbReference type="GO" id="GO:0004553">
    <property type="term" value="F:hydrolase activity, hydrolyzing O-glycosyl compounds"/>
    <property type="evidence" value="ECO:0007669"/>
    <property type="project" value="InterPro"/>
</dbReference>
<proteinExistence type="predicted"/>
<dbReference type="Gene3D" id="3.40.50.1700">
    <property type="entry name" value="Glycoside hydrolase family 3 C-terminal domain"/>
    <property type="match status" value="1"/>
</dbReference>
<dbReference type="SUPFAM" id="SSF52279">
    <property type="entry name" value="Beta-D-glucan exohydrolase, C-terminal domain"/>
    <property type="match status" value="1"/>
</dbReference>
<evidence type="ECO:0000313" key="2">
    <source>
        <dbReference type="EMBL" id="AIA84260.1"/>
    </source>
</evidence>